<protein>
    <submittedName>
        <fullName evidence="1">Uncharacterized protein</fullName>
    </submittedName>
</protein>
<keyword evidence="2" id="KW-1185">Reference proteome</keyword>
<sequence>MAIPLKDFRTYTQRTRNHSLQGFAGMCTKHERANRGGHHAISGGPPSTQECNRSGKYHHSLHLRCPWRHSSLFVRPVAYSDPLSGSWINALMKVMKGFGRTGPICPVLSNSDHTDCRGVSRQPSLRLRRTLSVCLLSFIVRSID</sequence>
<dbReference type="Proteomes" id="UP000193986">
    <property type="component" value="Unassembled WGS sequence"/>
</dbReference>
<evidence type="ECO:0000313" key="1">
    <source>
        <dbReference type="EMBL" id="ORY35401.1"/>
    </source>
</evidence>
<organism evidence="1 2">
    <name type="scientific">Naematelia encephala</name>
    <dbReference type="NCBI Taxonomy" id="71784"/>
    <lineage>
        <taxon>Eukaryota</taxon>
        <taxon>Fungi</taxon>
        <taxon>Dikarya</taxon>
        <taxon>Basidiomycota</taxon>
        <taxon>Agaricomycotina</taxon>
        <taxon>Tremellomycetes</taxon>
        <taxon>Tremellales</taxon>
        <taxon>Naemateliaceae</taxon>
        <taxon>Naematelia</taxon>
    </lineage>
</organism>
<gene>
    <name evidence="1" type="ORF">BCR39DRAFT_5376</name>
</gene>
<reference evidence="1 2" key="1">
    <citation type="submission" date="2016-07" db="EMBL/GenBank/DDBJ databases">
        <title>Pervasive Adenine N6-methylation of Active Genes in Fungi.</title>
        <authorList>
            <consortium name="DOE Joint Genome Institute"/>
            <person name="Mondo S.J."/>
            <person name="Dannebaum R.O."/>
            <person name="Kuo R.C."/>
            <person name="Labutti K."/>
            <person name="Haridas S."/>
            <person name="Kuo A."/>
            <person name="Salamov A."/>
            <person name="Ahrendt S.R."/>
            <person name="Lipzen A."/>
            <person name="Sullivan W."/>
            <person name="Andreopoulos W.B."/>
            <person name="Clum A."/>
            <person name="Lindquist E."/>
            <person name="Daum C."/>
            <person name="Ramamoorthy G.K."/>
            <person name="Gryganskyi A."/>
            <person name="Culley D."/>
            <person name="Magnuson J.K."/>
            <person name="James T.Y."/>
            <person name="O'Malley M.A."/>
            <person name="Stajich J.E."/>
            <person name="Spatafora J.W."/>
            <person name="Visel A."/>
            <person name="Grigoriev I.V."/>
        </authorList>
    </citation>
    <scope>NUCLEOTIDE SEQUENCE [LARGE SCALE GENOMIC DNA]</scope>
    <source>
        <strain evidence="1 2">68-887.2</strain>
    </source>
</reference>
<dbReference type="AlphaFoldDB" id="A0A1Y2BKW1"/>
<proteinExistence type="predicted"/>
<dbReference type="EMBL" id="MCFC01000001">
    <property type="protein sequence ID" value="ORY35401.1"/>
    <property type="molecule type" value="Genomic_DNA"/>
</dbReference>
<comment type="caution">
    <text evidence="1">The sequence shown here is derived from an EMBL/GenBank/DDBJ whole genome shotgun (WGS) entry which is preliminary data.</text>
</comment>
<accession>A0A1Y2BKW1</accession>
<evidence type="ECO:0000313" key="2">
    <source>
        <dbReference type="Proteomes" id="UP000193986"/>
    </source>
</evidence>
<dbReference type="InParanoid" id="A0A1Y2BKW1"/>
<name>A0A1Y2BKW1_9TREE</name>